<protein>
    <recommendedName>
        <fullName evidence="2">ParB-like N-terminal domain-containing protein</fullName>
    </recommendedName>
</protein>
<evidence type="ECO:0000313" key="3">
    <source>
        <dbReference type="EMBL" id="KKN32642.1"/>
    </source>
</evidence>
<dbReference type="Gene3D" id="1.10.10.2830">
    <property type="match status" value="1"/>
</dbReference>
<dbReference type="InterPro" id="IPR003115">
    <property type="entry name" value="ParB_N"/>
</dbReference>
<comment type="caution">
    <text evidence="3">The sequence shown here is derived from an EMBL/GenBank/DDBJ whole genome shotgun (WGS) entry which is preliminary data.</text>
</comment>
<dbReference type="SUPFAM" id="SSF110849">
    <property type="entry name" value="ParB/Sulfiredoxin"/>
    <property type="match status" value="1"/>
</dbReference>
<dbReference type="GO" id="GO:0007059">
    <property type="term" value="P:chromosome segregation"/>
    <property type="evidence" value="ECO:0007669"/>
    <property type="project" value="UniProtKB-KW"/>
</dbReference>
<dbReference type="Pfam" id="PF02195">
    <property type="entry name" value="ParB_N"/>
    <property type="match status" value="1"/>
</dbReference>
<dbReference type="InterPro" id="IPR004437">
    <property type="entry name" value="ParB/RepB/Spo0J"/>
</dbReference>
<reference evidence="3" key="1">
    <citation type="journal article" date="2015" name="Nature">
        <title>Complex archaea that bridge the gap between prokaryotes and eukaryotes.</title>
        <authorList>
            <person name="Spang A."/>
            <person name="Saw J.H."/>
            <person name="Jorgensen S.L."/>
            <person name="Zaremba-Niedzwiedzka K."/>
            <person name="Martijn J."/>
            <person name="Lind A.E."/>
            <person name="van Eijk R."/>
            <person name="Schleper C."/>
            <person name="Guy L."/>
            <person name="Ettema T.J."/>
        </authorList>
    </citation>
    <scope>NUCLEOTIDE SEQUENCE</scope>
</reference>
<dbReference type="GO" id="GO:0003677">
    <property type="term" value="F:DNA binding"/>
    <property type="evidence" value="ECO:0007669"/>
    <property type="project" value="InterPro"/>
</dbReference>
<dbReference type="InterPro" id="IPR050336">
    <property type="entry name" value="Chromosome_partition/occlusion"/>
</dbReference>
<dbReference type="PANTHER" id="PTHR33375:SF1">
    <property type="entry name" value="CHROMOSOME-PARTITIONING PROTEIN PARB-RELATED"/>
    <property type="match status" value="1"/>
</dbReference>
<dbReference type="AlphaFoldDB" id="A0A0F9Q6P8"/>
<dbReference type="Gene3D" id="3.90.1530.30">
    <property type="match status" value="1"/>
</dbReference>
<dbReference type="SUPFAM" id="SSF109709">
    <property type="entry name" value="KorB DNA-binding domain-like"/>
    <property type="match status" value="1"/>
</dbReference>
<dbReference type="InterPro" id="IPR041468">
    <property type="entry name" value="HTH_ParB/Spo0J"/>
</dbReference>
<dbReference type="SMART" id="SM00470">
    <property type="entry name" value="ParB"/>
    <property type="match status" value="1"/>
</dbReference>
<accession>A0A0F9Q6P8</accession>
<dbReference type="GO" id="GO:0005694">
    <property type="term" value="C:chromosome"/>
    <property type="evidence" value="ECO:0007669"/>
    <property type="project" value="TreeGrafter"/>
</dbReference>
<name>A0A0F9Q6P8_9ZZZZ</name>
<organism evidence="3">
    <name type="scientific">marine sediment metagenome</name>
    <dbReference type="NCBI Taxonomy" id="412755"/>
    <lineage>
        <taxon>unclassified sequences</taxon>
        <taxon>metagenomes</taxon>
        <taxon>ecological metagenomes</taxon>
    </lineage>
</organism>
<sequence>MSLTPKTKSSFRQVDLGLIDPPEDPDRISIDPDTINELADSIREVGLLQPILVTKKGDRFLVVFGHRRFLACQKLGLGKVTAGVVDYSDVDISIARATENIQRDGLTPIEEAKIYVRMTDQLGLSLEQAGKRTGKSAGVVKRRIDLLRMPTKLQRALHGKKVSISVAEELWKCPDEPYRDYLIEMATEHGVTQMVARNWVEERKKEMRGKEYGTEGGGGGASLMEPTPVFVACDTCKGPEDVTGIKYLRVCKKCMQTIMANLGQ</sequence>
<keyword evidence="1" id="KW-0159">Chromosome partition</keyword>
<dbReference type="InterPro" id="IPR036086">
    <property type="entry name" value="ParB/Sulfiredoxin_sf"/>
</dbReference>
<proteinExistence type="predicted"/>
<dbReference type="EMBL" id="LAZR01002237">
    <property type="protein sequence ID" value="KKN32642.1"/>
    <property type="molecule type" value="Genomic_DNA"/>
</dbReference>
<feature type="domain" description="ParB-like N-terminal" evidence="2">
    <location>
        <begin position="12"/>
        <end position="101"/>
    </location>
</feature>
<dbReference type="Pfam" id="PF17762">
    <property type="entry name" value="HTH_ParB"/>
    <property type="match status" value="1"/>
</dbReference>
<evidence type="ECO:0000256" key="1">
    <source>
        <dbReference type="ARBA" id="ARBA00022829"/>
    </source>
</evidence>
<evidence type="ECO:0000259" key="2">
    <source>
        <dbReference type="SMART" id="SM00470"/>
    </source>
</evidence>
<gene>
    <name evidence="3" type="ORF">LCGC14_0811650</name>
</gene>
<dbReference type="PANTHER" id="PTHR33375">
    <property type="entry name" value="CHROMOSOME-PARTITIONING PROTEIN PARB-RELATED"/>
    <property type="match status" value="1"/>
</dbReference>
<dbReference type="NCBIfam" id="TIGR00180">
    <property type="entry name" value="parB_part"/>
    <property type="match status" value="1"/>
</dbReference>